<evidence type="ECO:0000256" key="3">
    <source>
        <dbReference type="SAM" id="MobiDB-lite"/>
    </source>
</evidence>
<dbReference type="InterPro" id="IPR011990">
    <property type="entry name" value="TPR-like_helical_dom_sf"/>
</dbReference>
<dbReference type="Proteomes" id="UP001445335">
    <property type="component" value="Unassembled WGS sequence"/>
</dbReference>
<evidence type="ECO:0000256" key="1">
    <source>
        <dbReference type="ARBA" id="ARBA00022737"/>
    </source>
</evidence>
<gene>
    <name evidence="4" type="ORF">WJX81_006660</name>
</gene>
<dbReference type="Gene3D" id="1.25.40.10">
    <property type="entry name" value="Tetratricopeptide repeat domain"/>
    <property type="match status" value="1"/>
</dbReference>
<evidence type="ECO:0000313" key="4">
    <source>
        <dbReference type="EMBL" id="KAK9845448.1"/>
    </source>
</evidence>
<feature type="repeat" description="PPR" evidence="2">
    <location>
        <begin position="301"/>
        <end position="336"/>
    </location>
</feature>
<feature type="region of interest" description="Disordered" evidence="3">
    <location>
        <begin position="1"/>
        <end position="72"/>
    </location>
</feature>
<sequence>MNSSAHFRDTEYTRTPSPGRSDCRKHSPWTADRVKKKRKEKSPDWKLPDVAEDAPEPSPPKKGPGVVSPASQDLSERFVINPFCASWEGMSDSARREADGAARASNIAACAPPQATTQRELGPPGCSSPASAGVQPSPRCSLIAAAAAAAAAAAHAAACLIPCLEDAGDDAMDMSPAALHLPHVRSSTAALATAGSAGGLPGMAASAAQRRSSGSSLADCAPTPAPAVPDEQQLLCSQESNGALAPLKAANAGAAPALHVARGACELATFNDRLHEAVAKGDAVTVGQAWQQVRGGDVRPDVDSLNTLLKCFCRVSGDAAEAEAVVKAAVRGGLRPNASTYHLMAGLWLREEQLASDSAQ</sequence>
<reference evidence="4 5" key="1">
    <citation type="journal article" date="2024" name="Nat. Commun.">
        <title>Phylogenomics reveals the evolutionary origins of lichenization in chlorophyte algae.</title>
        <authorList>
            <person name="Puginier C."/>
            <person name="Libourel C."/>
            <person name="Otte J."/>
            <person name="Skaloud P."/>
            <person name="Haon M."/>
            <person name="Grisel S."/>
            <person name="Petersen M."/>
            <person name="Berrin J.G."/>
            <person name="Delaux P.M."/>
            <person name="Dal Grande F."/>
            <person name="Keller J."/>
        </authorList>
    </citation>
    <scope>NUCLEOTIDE SEQUENCE [LARGE SCALE GENOMIC DNA]</scope>
    <source>
        <strain evidence="4 5">SAG 245.80</strain>
    </source>
</reference>
<protein>
    <submittedName>
        <fullName evidence="4">Uncharacterized protein</fullName>
    </submittedName>
</protein>
<comment type="caution">
    <text evidence="4">The sequence shown here is derived from an EMBL/GenBank/DDBJ whole genome shotgun (WGS) entry which is preliminary data.</text>
</comment>
<organism evidence="4 5">
    <name type="scientific">Elliptochloris bilobata</name>
    <dbReference type="NCBI Taxonomy" id="381761"/>
    <lineage>
        <taxon>Eukaryota</taxon>
        <taxon>Viridiplantae</taxon>
        <taxon>Chlorophyta</taxon>
        <taxon>core chlorophytes</taxon>
        <taxon>Trebouxiophyceae</taxon>
        <taxon>Trebouxiophyceae incertae sedis</taxon>
        <taxon>Elliptochloris clade</taxon>
        <taxon>Elliptochloris</taxon>
    </lineage>
</organism>
<evidence type="ECO:0000256" key="2">
    <source>
        <dbReference type="PROSITE-ProRule" id="PRU00708"/>
    </source>
</evidence>
<feature type="compositionally biased region" description="Basic and acidic residues" evidence="3">
    <location>
        <begin position="1"/>
        <end position="12"/>
    </location>
</feature>
<dbReference type="EMBL" id="JALJOU010000003">
    <property type="protein sequence ID" value="KAK9845448.1"/>
    <property type="molecule type" value="Genomic_DNA"/>
</dbReference>
<evidence type="ECO:0000313" key="5">
    <source>
        <dbReference type="Proteomes" id="UP001445335"/>
    </source>
</evidence>
<dbReference type="AlphaFoldDB" id="A0AAW1SIV8"/>
<name>A0AAW1SIV8_9CHLO</name>
<dbReference type="InterPro" id="IPR002885">
    <property type="entry name" value="PPR_rpt"/>
</dbReference>
<keyword evidence="1" id="KW-0677">Repeat</keyword>
<accession>A0AAW1SIV8</accession>
<keyword evidence="5" id="KW-1185">Reference proteome</keyword>
<feature type="region of interest" description="Disordered" evidence="3">
    <location>
        <begin position="110"/>
        <end position="133"/>
    </location>
</feature>
<dbReference type="PROSITE" id="PS51375">
    <property type="entry name" value="PPR"/>
    <property type="match status" value="1"/>
</dbReference>
<proteinExistence type="predicted"/>